<evidence type="ECO:0000256" key="1">
    <source>
        <dbReference type="SAM" id="SignalP"/>
    </source>
</evidence>
<sequence>MKCHFLIAIAALVLMPALSGAAPASSDFSSRFKACYAAAGNDESKSACLTAELDRQDKAVAAAHQAAAQALAGPDKQKLADDFVEWKKTILLDCSLQADSQKVAIVRENTRKYCLIERSLAHRSADEVIRQDKALKR</sequence>
<organism evidence="2 3">
    <name type="scientific">Collimonas pratensis</name>
    <dbReference type="NCBI Taxonomy" id="279113"/>
    <lineage>
        <taxon>Bacteria</taxon>
        <taxon>Pseudomonadati</taxon>
        <taxon>Pseudomonadota</taxon>
        <taxon>Betaproteobacteria</taxon>
        <taxon>Burkholderiales</taxon>
        <taxon>Oxalobacteraceae</taxon>
        <taxon>Collimonas</taxon>
    </lineage>
</organism>
<dbReference type="Proteomes" id="UP000074914">
    <property type="component" value="Chromosome"/>
</dbReference>
<gene>
    <name evidence="2" type="ORF">CPter291_0266</name>
</gene>
<proteinExistence type="predicted"/>
<evidence type="ECO:0000313" key="2">
    <source>
        <dbReference type="EMBL" id="AMP12562.1"/>
    </source>
</evidence>
<feature type="chain" id="PRO_5047123366" description="Lysozyme inhibitor LprI N-terminal domain-containing protein" evidence="1">
    <location>
        <begin position="22"/>
        <end position="137"/>
    </location>
</feature>
<name>A0ABN4MAJ1_9BURK</name>
<evidence type="ECO:0000313" key="3">
    <source>
        <dbReference type="Proteomes" id="UP000074914"/>
    </source>
</evidence>
<evidence type="ECO:0008006" key="4">
    <source>
        <dbReference type="Google" id="ProtNLM"/>
    </source>
</evidence>
<accession>A0ABN4MAJ1</accession>
<feature type="signal peptide" evidence="1">
    <location>
        <begin position="1"/>
        <end position="21"/>
    </location>
</feature>
<dbReference type="RefSeq" id="WP_062111534.1">
    <property type="nucleotide sequence ID" value="NZ_CP013236.1"/>
</dbReference>
<dbReference type="EMBL" id="CP013236">
    <property type="protein sequence ID" value="AMP12562.1"/>
    <property type="molecule type" value="Genomic_DNA"/>
</dbReference>
<reference evidence="2 3" key="1">
    <citation type="submission" date="2015-11" db="EMBL/GenBank/DDBJ databases">
        <title>Exploring the genomic traits of fungus-feeding bacterial genus Collimonas.</title>
        <authorList>
            <person name="Song C."/>
            <person name="Schmidt R."/>
            <person name="de Jager V."/>
            <person name="Krzyzanowska D."/>
            <person name="Jongedijk E."/>
            <person name="Cankar K."/>
            <person name="Beekwilder J."/>
            <person name="van Veen A."/>
            <person name="de Boer W."/>
            <person name="van Veen J.A."/>
            <person name="Garbeva P."/>
        </authorList>
    </citation>
    <scope>NUCLEOTIDE SEQUENCE [LARGE SCALE GENOMIC DNA]</scope>
    <source>
        <strain evidence="2 3">Ter291</strain>
    </source>
</reference>
<keyword evidence="1" id="KW-0732">Signal</keyword>
<protein>
    <recommendedName>
        <fullName evidence="4">Lysozyme inhibitor LprI N-terminal domain-containing protein</fullName>
    </recommendedName>
</protein>
<keyword evidence="3" id="KW-1185">Reference proteome</keyword>